<evidence type="ECO:0000256" key="6">
    <source>
        <dbReference type="ARBA" id="ARBA00022840"/>
    </source>
</evidence>
<dbReference type="CDD" id="cd06577">
    <property type="entry name" value="PASTA_pknB"/>
    <property type="match status" value="5"/>
</dbReference>
<organism evidence="13 14">
    <name type="scientific">Tomitella cavernea</name>
    <dbReference type="NCBI Taxonomy" id="1387982"/>
    <lineage>
        <taxon>Bacteria</taxon>
        <taxon>Bacillati</taxon>
        <taxon>Actinomycetota</taxon>
        <taxon>Actinomycetes</taxon>
        <taxon>Mycobacteriales</taxon>
        <taxon>Tomitella</taxon>
    </lineage>
</organism>
<keyword evidence="6" id="KW-0067">ATP-binding</keyword>
<protein>
    <recommendedName>
        <fullName evidence="1">non-specific serine/threonine protein kinase</fullName>
        <ecNumber evidence="1">2.7.11.1</ecNumber>
    </recommendedName>
</protein>
<evidence type="ECO:0000256" key="3">
    <source>
        <dbReference type="ARBA" id="ARBA00022679"/>
    </source>
</evidence>
<dbReference type="PROSITE" id="PS50011">
    <property type="entry name" value="PROTEIN_KINASE_DOM"/>
    <property type="match status" value="1"/>
</dbReference>
<feature type="domain" description="PASTA" evidence="12">
    <location>
        <begin position="517"/>
        <end position="582"/>
    </location>
</feature>
<gene>
    <name evidence="13" type="primary">pknB_2</name>
    <name evidence="13" type="ORF">GCM10023353_25970</name>
</gene>
<name>A0ABP9CY07_9ACTN</name>
<evidence type="ECO:0000313" key="13">
    <source>
        <dbReference type="EMBL" id="GAA4817903.1"/>
    </source>
</evidence>
<dbReference type="InterPro" id="IPR008271">
    <property type="entry name" value="Ser/Thr_kinase_AS"/>
</dbReference>
<dbReference type="Pfam" id="PF00069">
    <property type="entry name" value="Pkinase"/>
    <property type="match status" value="1"/>
</dbReference>
<feature type="domain" description="PASTA" evidence="12">
    <location>
        <begin position="651"/>
        <end position="716"/>
    </location>
</feature>
<evidence type="ECO:0000256" key="7">
    <source>
        <dbReference type="ARBA" id="ARBA00047899"/>
    </source>
</evidence>
<evidence type="ECO:0000313" key="14">
    <source>
        <dbReference type="Proteomes" id="UP001500839"/>
    </source>
</evidence>
<keyword evidence="3" id="KW-0808">Transferase</keyword>
<feature type="domain" description="PASTA" evidence="12">
    <location>
        <begin position="448"/>
        <end position="515"/>
    </location>
</feature>
<comment type="catalytic activity">
    <reaction evidence="8">
        <text>L-seryl-[protein] + ATP = O-phospho-L-seryl-[protein] + ADP + H(+)</text>
        <dbReference type="Rhea" id="RHEA:17989"/>
        <dbReference type="Rhea" id="RHEA-COMP:9863"/>
        <dbReference type="Rhea" id="RHEA-COMP:11604"/>
        <dbReference type="ChEBI" id="CHEBI:15378"/>
        <dbReference type="ChEBI" id="CHEBI:29999"/>
        <dbReference type="ChEBI" id="CHEBI:30616"/>
        <dbReference type="ChEBI" id="CHEBI:83421"/>
        <dbReference type="ChEBI" id="CHEBI:456216"/>
        <dbReference type="EC" id="2.7.11.1"/>
    </reaction>
</comment>
<evidence type="ECO:0000259" key="11">
    <source>
        <dbReference type="PROSITE" id="PS50011"/>
    </source>
</evidence>
<sequence>MSPTVSRLVGMVLDNRYLIEAPIARGGMSTVFRGTDQRLGRQVAVKVMHAEFAADPAFVSRFEFEARSVAGLKDPGLVSVYDQGIDGEHAFLVMELVRGGTLRELLRERGPMPPHAATAVSRPALAALAAAHRAGLVHRDVKPENVLISDDGDVKLADFGLVRAVAGTHATSSSVMLGTAAYLAPEQVSTGHAGPASDVYAMGVLLFEMLTGRTPFTGDTNLAVAYRRIEEDVPAPGNVIEGVPREFDQLVRRATERDPAARFQDAGQMGAALESVAGRLRLPRFRVPAPRNSAQHRSMVVPPPRQDDATTALGTGRTADGADGSTDSTTVLPAGVAAGAVGAAAAGTATASGDDDAPGPESLTPDDAGPSATRQYTAMHPRQDPPADGGYGRPPDHCPDDGPPAAADGPYGDAATRQRRRSRRSATAWAAMIAVLAILLGVAGWWFGSGRLTTVPTTTGMDKAAVLAAVRDADLDPEVRGVYSDSAPVDQVMGINPSGGTRVSRGSTVTVSVSLGRPSIPQLSGDTTVGAVLAQLKERSLKPTMGSDEYSVTIPADHVIRIDPASGTVVPVGSAVTVTASKGPPPVHIPDVAGKTPEEATKILADAHLRVGGQRTAFDPDVDGGRVSATDPARGEVVDADSRVTLVVSNAIIVPDVSGKSPSAARSALADAGIEMVDGGTTSGTDARAGTVGRTSPAAGERVDPAHARVTVYVSDTTVVPNLVGGTVGSARSTLAGLGVDARVRQLLDSDNSLVIAQSPSSGTHIRPGATVTITAVP</sequence>
<dbReference type="PROSITE" id="PS00108">
    <property type="entry name" value="PROTEIN_KINASE_ST"/>
    <property type="match status" value="1"/>
</dbReference>
<dbReference type="PROSITE" id="PS51178">
    <property type="entry name" value="PASTA"/>
    <property type="match status" value="4"/>
</dbReference>
<keyword evidence="10" id="KW-0812">Transmembrane</keyword>
<accession>A0ABP9CY07</accession>
<evidence type="ECO:0000259" key="12">
    <source>
        <dbReference type="PROSITE" id="PS51178"/>
    </source>
</evidence>
<dbReference type="Gene3D" id="1.10.510.10">
    <property type="entry name" value="Transferase(Phosphotransferase) domain 1"/>
    <property type="match status" value="1"/>
</dbReference>
<evidence type="ECO:0000256" key="8">
    <source>
        <dbReference type="ARBA" id="ARBA00048679"/>
    </source>
</evidence>
<feature type="region of interest" description="Disordered" evidence="9">
    <location>
        <begin position="347"/>
        <end position="419"/>
    </location>
</feature>
<evidence type="ECO:0000256" key="2">
    <source>
        <dbReference type="ARBA" id="ARBA00022527"/>
    </source>
</evidence>
<evidence type="ECO:0000256" key="4">
    <source>
        <dbReference type="ARBA" id="ARBA00022741"/>
    </source>
</evidence>
<dbReference type="InterPro" id="IPR000719">
    <property type="entry name" value="Prot_kinase_dom"/>
</dbReference>
<reference evidence="14" key="1">
    <citation type="journal article" date="2019" name="Int. J. Syst. Evol. Microbiol.">
        <title>The Global Catalogue of Microorganisms (GCM) 10K type strain sequencing project: providing services to taxonomists for standard genome sequencing and annotation.</title>
        <authorList>
            <consortium name="The Broad Institute Genomics Platform"/>
            <consortium name="The Broad Institute Genome Sequencing Center for Infectious Disease"/>
            <person name="Wu L."/>
            <person name="Ma J."/>
        </authorList>
    </citation>
    <scope>NUCLEOTIDE SEQUENCE [LARGE SCALE GENOMIC DNA]</scope>
    <source>
        <strain evidence="14">JCM 18542</strain>
    </source>
</reference>
<dbReference type="EC" id="2.7.11.1" evidence="1"/>
<proteinExistence type="predicted"/>
<evidence type="ECO:0000256" key="9">
    <source>
        <dbReference type="SAM" id="MobiDB-lite"/>
    </source>
</evidence>
<dbReference type="GO" id="GO:0016301">
    <property type="term" value="F:kinase activity"/>
    <property type="evidence" value="ECO:0007669"/>
    <property type="project" value="UniProtKB-KW"/>
</dbReference>
<evidence type="ECO:0000256" key="1">
    <source>
        <dbReference type="ARBA" id="ARBA00012513"/>
    </source>
</evidence>
<dbReference type="InterPro" id="IPR005543">
    <property type="entry name" value="PASTA_dom"/>
</dbReference>
<dbReference type="Pfam" id="PF03793">
    <property type="entry name" value="PASTA"/>
    <property type="match status" value="5"/>
</dbReference>
<keyword evidence="5 13" id="KW-0418">Kinase</keyword>
<dbReference type="SMART" id="SM00740">
    <property type="entry name" value="PASTA"/>
    <property type="match status" value="5"/>
</dbReference>
<dbReference type="PANTHER" id="PTHR43289">
    <property type="entry name" value="MITOGEN-ACTIVATED PROTEIN KINASE KINASE KINASE 20-RELATED"/>
    <property type="match status" value="1"/>
</dbReference>
<dbReference type="Proteomes" id="UP001500839">
    <property type="component" value="Unassembled WGS sequence"/>
</dbReference>
<feature type="region of interest" description="Disordered" evidence="9">
    <location>
        <begin position="679"/>
        <end position="702"/>
    </location>
</feature>
<comment type="catalytic activity">
    <reaction evidence="7">
        <text>L-threonyl-[protein] + ATP = O-phospho-L-threonyl-[protein] + ADP + H(+)</text>
        <dbReference type="Rhea" id="RHEA:46608"/>
        <dbReference type="Rhea" id="RHEA-COMP:11060"/>
        <dbReference type="Rhea" id="RHEA-COMP:11605"/>
        <dbReference type="ChEBI" id="CHEBI:15378"/>
        <dbReference type="ChEBI" id="CHEBI:30013"/>
        <dbReference type="ChEBI" id="CHEBI:30616"/>
        <dbReference type="ChEBI" id="CHEBI:61977"/>
        <dbReference type="ChEBI" id="CHEBI:456216"/>
        <dbReference type="EC" id="2.7.11.1"/>
    </reaction>
</comment>
<feature type="domain" description="Protein kinase" evidence="11">
    <location>
        <begin position="17"/>
        <end position="285"/>
    </location>
</feature>
<dbReference type="Gene3D" id="3.30.10.20">
    <property type="match status" value="5"/>
</dbReference>
<dbReference type="SUPFAM" id="SSF56112">
    <property type="entry name" value="Protein kinase-like (PK-like)"/>
    <property type="match status" value="1"/>
</dbReference>
<dbReference type="CDD" id="cd14014">
    <property type="entry name" value="STKc_PknB_like"/>
    <property type="match status" value="1"/>
</dbReference>
<feature type="compositionally biased region" description="Low complexity" evidence="9">
    <location>
        <begin position="403"/>
        <end position="415"/>
    </location>
</feature>
<dbReference type="EMBL" id="BAABKQ010000001">
    <property type="protein sequence ID" value="GAA4817903.1"/>
    <property type="molecule type" value="Genomic_DNA"/>
</dbReference>
<keyword evidence="4" id="KW-0547">Nucleotide-binding</keyword>
<dbReference type="PANTHER" id="PTHR43289:SF34">
    <property type="entry name" value="SERINE_THREONINE-PROTEIN KINASE YBDM-RELATED"/>
    <property type="match status" value="1"/>
</dbReference>
<keyword evidence="10" id="KW-0472">Membrane</keyword>
<comment type="caution">
    <text evidence="13">The sequence shown here is derived from an EMBL/GenBank/DDBJ whole genome shotgun (WGS) entry which is preliminary data.</text>
</comment>
<feature type="region of interest" description="Disordered" evidence="9">
    <location>
        <begin position="288"/>
        <end position="330"/>
    </location>
</feature>
<evidence type="ECO:0000256" key="5">
    <source>
        <dbReference type="ARBA" id="ARBA00022777"/>
    </source>
</evidence>
<keyword evidence="2" id="KW-0723">Serine/threonine-protein kinase</keyword>
<dbReference type="Gene3D" id="3.30.200.20">
    <property type="entry name" value="Phosphorylase Kinase, domain 1"/>
    <property type="match status" value="1"/>
</dbReference>
<dbReference type="InterPro" id="IPR011009">
    <property type="entry name" value="Kinase-like_dom_sf"/>
</dbReference>
<dbReference type="SMART" id="SM00220">
    <property type="entry name" value="S_TKc"/>
    <property type="match status" value="1"/>
</dbReference>
<feature type="domain" description="PASTA" evidence="12">
    <location>
        <begin position="583"/>
        <end position="650"/>
    </location>
</feature>
<keyword evidence="10" id="KW-1133">Transmembrane helix</keyword>
<keyword evidence="14" id="KW-1185">Reference proteome</keyword>
<evidence type="ECO:0000256" key="10">
    <source>
        <dbReference type="SAM" id="Phobius"/>
    </source>
</evidence>
<feature type="transmembrane region" description="Helical" evidence="10">
    <location>
        <begin position="426"/>
        <end position="447"/>
    </location>
</feature>